<evidence type="ECO:0000313" key="3">
    <source>
        <dbReference type="Proteomes" id="UP000230052"/>
    </source>
</evidence>
<feature type="domain" description="Uracil-DNA glycosylase-like" evidence="1">
    <location>
        <begin position="7"/>
        <end position="144"/>
    </location>
</feature>
<evidence type="ECO:0000313" key="2">
    <source>
        <dbReference type="EMBL" id="PIU42453.1"/>
    </source>
</evidence>
<protein>
    <submittedName>
        <fullName evidence="2">DNA-deoxyinosine glycosylase</fullName>
    </submittedName>
</protein>
<dbReference type="CDD" id="cd10032">
    <property type="entry name" value="UDG-F6_HDG"/>
    <property type="match status" value="1"/>
</dbReference>
<reference evidence="2 3" key="1">
    <citation type="submission" date="2017-09" db="EMBL/GenBank/DDBJ databases">
        <title>Depth-based differentiation of microbial function through sediment-hosted aquifers and enrichment of novel symbionts in the deep terrestrial subsurface.</title>
        <authorList>
            <person name="Probst A.J."/>
            <person name="Ladd B."/>
            <person name="Jarett J.K."/>
            <person name="Geller-Mcgrath D.E."/>
            <person name="Sieber C.M."/>
            <person name="Emerson J.B."/>
            <person name="Anantharaman K."/>
            <person name="Thomas B.C."/>
            <person name="Malmstrom R."/>
            <person name="Stieglmeier M."/>
            <person name="Klingl A."/>
            <person name="Woyke T."/>
            <person name="Ryan C.M."/>
            <person name="Banfield J.F."/>
        </authorList>
    </citation>
    <scope>NUCLEOTIDE SEQUENCE [LARGE SCALE GENOMIC DNA]</scope>
    <source>
        <strain evidence="2">CG07_land_8_20_14_0_80_42_15</strain>
    </source>
</reference>
<dbReference type="SUPFAM" id="SSF52141">
    <property type="entry name" value="Uracil-DNA glycosylase-like"/>
    <property type="match status" value="1"/>
</dbReference>
<comment type="caution">
    <text evidence="2">The sequence shown here is derived from an EMBL/GenBank/DDBJ whole genome shotgun (WGS) entry which is preliminary data.</text>
</comment>
<dbReference type="InterPro" id="IPR026353">
    <property type="entry name" value="Hypoxan-DNA_Glyclase"/>
</dbReference>
<gene>
    <name evidence="2" type="ORF">COS99_00185</name>
</gene>
<dbReference type="Proteomes" id="UP000230052">
    <property type="component" value="Unassembled WGS sequence"/>
</dbReference>
<accession>A0A2J0L2Y6</accession>
<dbReference type="Gene3D" id="3.40.470.10">
    <property type="entry name" value="Uracil-DNA glycosylase-like domain"/>
    <property type="match status" value="1"/>
</dbReference>
<dbReference type="InterPro" id="IPR036895">
    <property type="entry name" value="Uracil-DNA_glycosylase-like_sf"/>
</dbReference>
<proteinExistence type="predicted"/>
<dbReference type="InterPro" id="IPR005122">
    <property type="entry name" value="Uracil-DNA_glycosylase-like"/>
</dbReference>
<name>A0A2J0L2Y6_9BACT</name>
<evidence type="ECO:0000259" key="1">
    <source>
        <dbReference type="Pfam" id="PF03167"/>
    </source>
</evidence>
<dbReference type="EMBL" id="PEWV01000003">
    <property type="protein sequence ID" value="PIU42453.1"/>
    <property type="molecule type" value="Genomic_DNA"/>
</dbReference>
<sequence length="157" mass="18353">MKKLTKKINKNTVLLILGSFPSAISLKERQYYANTHNQFWRIISYVLKKDLIRMSYNKKIEILLQNGIGLWDVLASCDRRGSEDNTIRNAKVNKFNDLFKKFPNIKAIFCNGKEAWKYYVKNVRASADVMCLPSSSSAYPMSLMEKRKKWNAIKKYL</sequence>
<dbReference type="AlphaFoldDB" id="A0A2J0L2Y6"/>
<dbReference type="NCBIfam" id="TIGR04274">
    <property type="entry name" value="hypoxanDNAglyco"/>
    <property type="match status" value="1"/>
</dbReference>
<organism evidence="2 3">
    <name type="scientific">Candidatus Aquitaenariimonas noxiae</name>
    <dbReference type="NCBI Taxonomy" id="1974741"/>
    <lineage>
        <taxon>Bacteria</taxon>
        <taxon>Pseudomonadati</taxon>
        <taxon>Candidatus Omnitrophota</taxon>
        <taxon>Candidatus Aquitaenariimonas</taxon>
    </lineage>
</organism>
<dbReference type="Pfam" id="PF03167">
    <property type="entry name" value="UDG"/>
    <property type="match status" value="1"/>
</dbReference>